<dbReference type="InterPro" id="IPR050807">
    <property type="entry name" value="TransReg_Diox_bact_type"/>
</dbReference>
<dbReference type="EMBL" id="WMZR01000016">
    <property type="protein sequence ID" value="MTS52326.1"/>
    <property type="molecule type" value="Genomic_DNA"/>
</dbReference>
<feature type="domain" description="HTH cro/C1-type" evidence="2">
    <location>
        <begin position="23"/>
        <end position="77"/>
    </location>
</feature>
<evidence type="ECO:0000313" key="5">
    <source>
        <dbReference type="EMBL" id="MTS52326.1"/>
    </source>
</evidence>
<dbReference type="Proteomes" id="UP000472755">
    <property type="component" value="Unassembled WGS sequence"/>
</dbReference>
<organism evidence="3 6">
    <name type="scientific">Ruthenibacterium lactatiformans</name>
    <dbReference type="NCBI Taxonomy" id="1550024"/>
    <lineage>
        <taxon>Bacteria</taxon>
        <taxon>Bacillati</taxon>
        <taxon>Bacillota</taxon>
        <taxon>Clostridia</taxon>
        <taxon>Eubacteriales</taxon>
        <taxon>Oscillospiraceae</taxon>
        <taxon>Ruthenibacterium</taxon>
    </lineage>
</organism>
<evidence type="ECO:0000259" key="2">
    <source>
        <dbReference type="PROSITE" id="PS50943"/>
    </source>
</evidence>
<keyword evidence="1" id="KW-0238">DNA-binding</keyword>
<dbReference type="SMART" id="SM00530">
    <property type="entry name" value="HTH_XRE"/>
    <property type="match status" value="1"/>
</dbReference>
<sequence length="132" mass="14825">MNDTLITGGGLVEYDLQLIGARLQAARKAKGYTQDYVSARADITEKFLSQIERGKAGLSVQTLIALCDILEITPNYVLLPDAARVLEEPIGPLLKGMSQRQLQDVEEMVRIFVRNCRHEEKGRPRGGRRNMR</sequence>
<dbReference type="AlphaFoldDB" id="A0A6I2U4P8"/>
<dbReference type="InterPro" id="IPR001387">
    <property type="entry name" value="Cro/C1-type_HTH"/>
</dbReference>
<dbReference type="Gene3D" id="1.10.260.40">
    <property type="entry name" value="lambda repressor-like DNA-binding domains"/>
    <property type="match status" value="1"/>
</dbReference>
<dbReference type="Proteomes" id="UP000431913">
    <property type="component" value="Unassembled WGS sequence"/>
</dbReference>
<accession>A0A6I2U4P8</accession>
<proteinExistence type="predicted"/>
<dbReference type="CDD" id="cd00093">
    <property type="entry name" value="HTH_XRE"/>
    <property type="match status" value="1"/>
</dbReference>
<dbReference type="PANTHER" id="PTHR46797">
    <property type="entry name" value="HTH-TYPE TRANSCRIPTIONAL REGULATOR"/>
    <property type="match status" value="1"/>
</dbReference>
<dbReference type="EMBL" id="WMZU01000047">
    <property type="protein sequence ID" value="MTS29052.1"/>
    <property type="molecule type" value="Genomic_DNA"/>
</dbReference>
<dbReference type="EMBL" id="VUNJ01000013">
    <property type="protein sequence ID" value="MST92632.1"/>
    <property type="molecule type" value="Genomic_DNA"/>
</dbReference>
<dbReference type="GO" id="GO:0003677">
    <property type="term" value="F:DNA binding"/>
    <property type="evidence" value="ECO:0007669"/>
    <property type="project" value="UniProtKB-KW"/>
</dbReference>
<dbReference type="Proteomes" id="UP000449193">
    <property type="component" value="Unassembled WGS sequence"/>
</dbReference>
<protein>
    <submittedName>
        <fullName evidence="4">Helix-turn-helix domain-containing protein</fullName>
    </submittedName>
    <submittedName>
        <fullName evidence="3">Helix-turn-helix transcriptional regulator</fullName>
    </submittedName>
</protein>
<gene>
    <name evidence="3" type="ORF">FYJ76_11935</name>
    <name evidence="5" type="ORF">GMD52_12340</name>
    <name evidence="4" type="ORF">GMD59_17445</name>
</gene>
<evidence type="ECO:0000313" key="6">
    <source>
        <dbReference type="Proteomes" id="UP000431913"/>
    </source>
</evidence>
<dbReference type="InterPro" id="IPR010982">
    <property type="entry name" value="Lambda_DNA-bd_dom_sf"/>
</dbReference>
<evidence type="ECO:0000313" key="4">
    <source>
        <dbReference type="EMBL" id="MTS29052.1"/>
    </source>
</evidence>
<dbReference type="Pfam" id="PF01381">
    <property type="entry name" value="HTH_3"/>
    <property type="match status" value="1"/>
</dbReference>
<dbReference type="GO" id="GO:0003700">
    <property type="term" value="F:DNA-binding transcription factor activity"/>
    <property type="evidence" value="ECO:0007669"/>
    <property type="project" value="TreeGrafter"/>
</dbReference>
<dbReference type="SUPFAM" id="SSF47413">
    <property type="entry name" value="lambda repressor-like DNA-binding domains"/>
    <property type="match status" value="1"/>
</dbReference>
<evidence type="ECO:0000313" key="8">
    <source>
        <dbReference type="Proteomes" id="UP000472755"/>
    </source>
</evidence>
<evidence type="ECO:0000313" key="7">
    <source>
        <dbReference type="Proteomes" id="UP000449193"/>
    </source>
</evidence>
<comment type="caution">
    <text evidence="3">The sequence shown here is derived from an EMBL/GenBank/DDBJ whole genome shotgun (WGS) entry which is preliminary data.</text>
</comment>
<evidence type="ECO:0000256" key="1">
    <source>
        <dbReference type="ARBA" id="ARBA00023125"/>
    </source>
</evidence>
<reference evidence="7 8" key="1">
    <citation type="journal article" date="2019" name="Nat. Med.">
        <title>A library of human gut bacterial isolates paired with longitudinal multiomics data enables mechanistic microbiome research.</title>
        <authorList>
            <person name="Poyet M."/>
            <person name="Groussin M."/>
            <person name="Gibbons S.M."/>
            <person name="Avila-Pacheco J."/>
            <person name="Jiang X."/>
            <person name="Kearney S.M."/>
            <person name="Perrotta A.R."/>
            <person name="Berdy B."/>
            <person name="Zhao S."/>
            <person name="Lieberman T.D."/>
            <person name="Swanson P.K."/>
            <person name="Smith M."/>
            <person name="Roesemann S."/>
            <person name="Alexander J.E."/>
            <person name="Rich S.A."/>
            <person name="Livny J."/>
            <person name="Vlamakis H."/>
            <person name="Clish C."/>
            <person name="Bullock K."/>
            <person name="Deik A."/>
            <person name="Scott J."/>
            <person name="Pierce K.A."/>
            <person name="Xavier R.J."/>
            <person name="Alm E.J."/>
        </authorList>
    </citation>
    <scope>NUCLEOTIDE SEQUENCE [LARGE SCALE GENOMIC DNA]</scope>
    <source>
        <strain evidence="4 8">BIOML-A4</strain>
        <strain evidence="5 7">BIOML-A7</strain>
    </source>
</reference>
<name>A0A6I2U4P8_9FIRM</name>
<dbReference type="GO" id="GO:0005829">
    <property type="term" value="C:cytosol"/>
    <property type="evidence" value="ECO:0007669"/>
    <property type="project" value="TreeGrafter"/>
</dbReference>
<dbReference type="PROSITE" id="PS50943">
    <property type="entry name" value="HTH_CROC1"/>
    <property type="match status" value="1"/>
</dbReference>
<reference evidence="3 6" key="2">
    <citation type="submission" date="2019-08" db="EMBL/GenBank/DDBJ databases">
        <title>In-depth cultivation of the pig gut microbiome towards novel bacterial diversity and tailored functional studies.</title>
        <authorList>
            <person name="Wylensek D."/>
            <person name="Hitch T.C.A."/>
            <person name="Clavel T."/>
        </authorList>
    </citation>
    <scope>NUCLEOTIDE SEQUENCE [LARGE SCALE GENOMIC DNA]</scope>
    <source>
        <strain evidence="3 6">WCA3-601-WT-6J</strain>
    </source>
</reference>
<evidence type="ECO:0000313" key="3">
    <source>
        <dbReference type="EMBL" id="MST92632.1"/>
    </source>
</evidence>
<dbReference type="PANTHER" id="PTHR46797:SF1">
    <property type="entry name" value="METHYLPHOSPHONATE SYNTHASE"/>
    <property type="match status" value="1"/>
</dbReference>